<name>A0AAV6TIU4_9ARAC</name>
<comment type="caution">
    <text evidence="1">The sequence shown here is derived from an EMBL/GenBank/DDBJ whole genome shotgun (WGS) entry which is preliminary data.</text>
</comment>
<dbReference type="EMBL" id="JAFNEN010003490">
    <property type="protein sequence ID" value="KAG8171840.1"/>
    <property type="molecule type" value="Genomic_DNA"/>
</dbReference>
<dbReference type="AlphaFoldDB" id="A0AAV6TIU4"/>
<organism evidence="1 2">
    <name type="scientific">Oedothorax gibbosus</name>
    <dbReference type="NCBI Taxonomy" id="931172"/>
    <lineage>
        <taxon>Eukaryota</taxon>
        <taxon>Metazoa</taxon>
        <taxon>Ecdysozoa</taxon>
        <taxon>Arthropoda</taxon>
        <taxon>Chelicerata</taxon>
        <taxon>Arachnida</taxon>
        <taxon>Araneae</taxon>
        <taxon>Araneomorphae</taxon>
        <taxon>Entelegynae</taxon>
        <taxon>Araneoidea</taxon>
        <taxon>Linyphiidae</taxon>
        <taxon>Erigoninae</taxon>
        <taxon>Oedothorax</taxon>
    </lineage>
</organism>
<evidence type="ECO:0000313" key="2">
    <source>
        <dbReference type="Proteomes" id="UP000827092"/>
    </source>
</evidence>
<dbReference type="Proteomes" id="UP000827092">
    <property type="component" value="Unassembled WGS sequence"/>
</dbReference>
<evidence type="ECO:0000313" key="1">
    <source>
        <dbReference type="EMBL" id="KAG8171840.1"/>
    </source>
</evidence>
<sequence length="60" mass="6615">MWIQDKEFEVEIPIDSLVSTAGLTVLQPPQCEEIEDHELAAIQGCSIFIAGVNHSITVFT</sequence>
<reference evidence="1 2" key="1">
    <citation type="journal article" date="2022" name="Nat. Ecol. Evol.">
        <title>A masculinizing supergene underlies an exaggerated male reproductive morph in a spider.</title>
        <authorList>
            <person name="Hendrickx F."/>
            <person name="De Corte Z."/>
            <person name="Sonet G."/>
            <person name="Van Belleghem S.M."/>
            <person name="Kostlbacher S."/>
            <person name="Vangestel C."/>
        </authorList>
    </citation>
    <scope>NUCLEOTIDE SEQUENCE [LARGE SCALE GENOMIC DNA]</scope>
    <source>
        <strain evidence="1">W744_W776</strain>
    </source>
</reference>
<accession>A0AAV6TIU4</accession>
<gene>
    <name evidence="1" type="ORF">JTE90_008091</name>
</gene>
<feature type="non-terminal residue" evidence="1">
    <location>
        <position position="60"/>
    </location>
</feature>
<protein>
    <recommendedName>
        <fullName evidence="3">Recombination activating protein 2</fullName>
    </recommendedName>
</protein>
<keyword evidence="2" id="KW-1185">Reference proteome</keyword>
<evidence type="ECO:0008006" key="3">
    <source>
        <dbReference type="Google" id="ProtNLM"/>
    </source>
</evidence>
<proteinExistence type="predicted"/>